<comment type="caution">
    <text evidence="5">The sequence shown here is derived from an EMBL/GenBank/DDBJ whole genome shotgun (WGS) entry which is preliminary data.</text>
</comment>
<dbReference type="RefSeq" id="WP_050606916.1">
    <property type="nucleotide sequence ID" value="NZ_CABKUB010000006.1"/>
</dbReference>
<dbReference type="Proteomes" id="UP000473885">
    <property type="component" value="Unassembled WGS sequence"/>
</dbReference>
<keyword evidence="6" id="KW-1185">Reference proteome</keyword>
<accession>A0A6M0R6M3</accession>
<evidence type="ECO:0000256" key="3">
    <source>
        <dbReference type="ARBA" id="ARBA00023163"/>
    </source>
</evidence>
<evidence type="ECO:0000256" key="2">
    <source>
        <dbReference type="ARBA" id="ARBA00023125"/>
    </source>
</evidence>
<sequence>MIKIDSRSSKPIYEQIIDGIKENIVRGILEPGDKLPSVRELAIMITTNPNTVSKAYKELEREKIIEVLRGKGTYISDFKPKVDEEKMNFIKKELKQLLIEAQYLGINKEEFIKMLNNIYEDLDGEVTR</sequence>
<dbReference type="AlphaFoldDB" id="A0A6M0R6M3"/>
<proteinExistence type="predicted"/>
<dbReference type="OrthoDB" id="9801546at2"/>
<keyword evidence="1" id="KW-0805">Transcription regulation</keyword>
<dbReference type="CDD" id="cd07377">
    <property type="entry name" value="WHTH_GntR"/>
    <property type="match status" value="1"/>
</dbReference>
<dbReference type="InterPro" id="IPR036388">
    <property type="entry name" value="WH-like_DNA-bd_sf"/>
</dbReference>
<dbReference type="InterPro" id="IPR000524">
    <property type="entry name" value="Tscrpt_reg_HTH_GntR"/>
</dbReference>
<name>A0A6M0R6M3_9CLOT</name>
<evidence type="ECO:0000256" key="1">
    <source>
        <dbReference type="ARBA" id="ARBA00023015"/>
    </source>
</evidence>
<keyword evidence="3" id="KW-0804">Transcription</keyword>
<dbReference type="GO" id="GO:0003700">
    <property type="term" value="F:DNA-binding transcription factor activity"/>
    <property type="evidence" value="ECO:0007669"/>
    <property type="project" value="InterPro"/>
</dbReference>
<dbReference type="SUPFAM" id="SSF46785">
    <property type="entry name" value="Winged helix' DNA-binding domain"/>
    <property type="match status" value="1"/>
</dbReference>
<evidence type="ECO:0000259" key="4">
    <source>
        <dbReference type="PROSITE" id="PS50949"/>
    </source>
</evidence>
<dbReference type="EMBL" id="SXDP01000001">
    <property type="protein sequence ID" value="NEZ45803.1"/>
    <property type="molecule type" value="Genomic_DNA"/>
</dbReference>
<gene>
    <name evidence="5" type="ORF">FDF74_01100</name>
</gene>
<dbReference type="Gene3D" id="1.10.10.10">
    <property type="entry name" value="Winged helix-like DNA-binding domain superfamily/Winged helix DNA-binding domain"/>
    <property type="match status" value="1"/>
</dbReference>
<feature type="domain" description="HTH gntR-type" evidence="4">
    <location>
        <begin position="10"/>
        <end position="78"/>
    </location>
</feature>
<protein>
    <submittedName>
        <fullName evidence="5">GntR family transcriptional regulator</fullName>
    </submittedName>
</protein>
<evidence type="ECO:0000313" key="5">
    <source>
        <dbReference type="EMBL" id="NEZ45803.1"/>
    </source>
</evidence>
<dbReference type="SMART" id="SM00345">
    <property type="entry name" value="HTH_GNTR"/>
    <property type="match status" value="1"/>
</dbReference>
<dbReference type="PANTHER" id="PTHR38445:SF9">
    <property type="entry name" value="HTH-TYPE TRANSCRIPTIONAL REPRESSOR YTRA"/>
    <property type="match status" value="1"/>
</dbReference>
<organism evidence="5 6">
    <name type="scientific">Clostridium niameyense</name>
    <dbReference type="NCBI Taxonomy" id="1622073"/>
    <lineage>
        <taxon>Bacteria</taxon>
        <taxon>Bacillati</taxon>
        <taxon>Bacillota</taxon>
        <taxon>Clostridia</taxon>
        <taxon>Eubacteriales</taxon>
        <taxon>Clostridiaceae</taxon>
        <taxon>Clostridium</taxon>
    </lineage>
</organism>
<evidence type="ECO:0000313" key="6">
    <source>
        <dbReference type="Proteomes" id="UP000473885"/>
    </source>
</evidence>
<dbReference type="GO" id="GO:0003677">
    <property type="term" value="F:DNA binding"/>
    <property type="evidence" value="ECO:0007669"/>
    <property type="project" value="UniProtKB-KW"/>
</dbReference>
<dbReference type="PANTHER" id="PTHR38445">
    <property type="entry name" value="HTH-TYPE TRANSCRIPTIONAL REPRESSOR YTRA"/>
    <property type="match status" value="1"/>
</dbReference>
<keyword evidence="2" id="KW-0238">DNA-binding</keyword>
<reference evidence="5 6" key="1">
    <citation type="submission" date="2019-04" db="EMBL/GenBank/DDBJ databases">
        <title>Genome sequencing of Clostridium botulinum Groups I-IV and Clostridium butyricum.</title>
        <authorList>
            <person name="Brunt J."/>
            <person name="Van Vliet A.H.M."/>
            <person name="Stringer S.C."/>
            <person name="Carter A.T."/>
            <person name="Peck M.W."/>
        </authorList>
    </citation>
    <scope>NUCLEOTIDE SEQUENCE [LARGE SCALE GENOMIC DNA]</scope>
    <source>
        <strain evidence="5 6">IFR 18/094</strain>
    </source>
</reference>
<dbReference type="InterPro" id="IPR036390">
    <property type="entry name" value="WH_DNA-bd_sf"/>
</dbReference>
<dbReference type="Pfam" id="PF00392">
    <property type="entry name" value="GntR"/>
    <property type="match status" value="1"/>
</dbReference>
<dbReference type="PROSITE" id="PS50949">
    <property type="entry name" value="HTH_GNTR"/>
    <property type="match status" value="1"/>
</dbReference>